<dbReference type="GO" id="GO:0004222">
    <property type="term" value="F:metalloendopeptidase activity"/>
    <property type="evidence" value="ECO:0007669"/>
    <property type="project" value="InterPro"/>
</dbReference>
<keyword evidence="3 7" id="KW-0479">Metal-binding</keyword>
<dbReference type="Gene3D" id="1.10.1370.10">
    <property type="entry name" value="Neurolysin, domain 3"/>
    <property type="match status" value="1"/>
</dbReference>
<name>A0A395H1P0_9EURO</name>
<reference evidence="9 10" key="1">
    <citation type="submission" date="2018-02" db="EMBL/GenBank/DDBJ databases">
        <title>The genomes of Aspergillus section Nigri reveals drivers in fungal speciation.</title>
        <authorList>
            <consortium name="DOE Joint Genome Institute"/>
            <person name="Vesth T.C."/>
            <person name="Nybo J."/>
            <person name="Theobald S."/>
            <person name="Brandl J."/>
            <person name="Frisvad J.C."/>
            <person name="Nielsen K.F."/>
            <person name="Lyhne E.K."/>
            <person name="Kogle M.E."/>
            <person name="Kuo A."/>
            <person name="Riley R."/>
            <person name="Clum A."/>
            <person name="Nolan M."/>
            <person name="Lipzen A."/>
            <person name="Salamov A."/>
            <person name="Henrissat B."/>
            <person name="Wiebenga A."/>
            <person name="De vries R.P."/>
            <person name="Grigoriev I.V."/>
            <person name="Mortensen U.H."/>
            <person name="Andersen M.R."/>
            <person name="Baker S.E."/>
        </authorList>
    </citation>
    <scope>NUCLEOTIDE SEQUENCE [LARGE SCALE GENOMIC DNA]</scope>
    <source>
        <strain evidence="9 10">CBS 121593</strain>
    </source>
</reference>
<comment type="cofactor">
    <cofactor evidence="7">
        <name>Zn(2+)</name>
        <dbReference type="ChEBI" id="CHEBI:29105"/>
    </cofactor>
    <text evidence="7">Binds 1 zinc ion.</text>
</comment>
<dbReference type="Pfam" id="PF01432">
    <property type="entry name" value="Peptidase_M3"/>
    <property type="match status" value="1"/>
</dbReference>
<sequence length="705" mass="81402">MSLPHPLPIVPTTDEIVPAIQRIIAQRNGVRQKILDTITPSTATFDTVMRPLAEVENAVQGELGMIYMLQYGSPSFATQEAFNKARKLYVEAEASWTADGAFFKLLRAARDKPEIEMLDPESKHLLERELLEYKHAGHGVLDASELDAYSRENMAIKDLEMKFQQNIARENGGVWFTLEELDGLPVEELEKWRDGPEDGLQLENGESKKFVPFANGGTLAVLTYARRPETRKRMFLADNMKLAENKPLFEEIVKRRAAQAHRMKYPTHADFRIERRMVKTTEWLEGFLGQIRKTLCPRGKEEIEVLQRRRLNGLGENGETGEQKFQKFYPWDKRYYERLMEQEFDVDHAKISEFFPLEQTATGMLGIFASLLHLRFDPIPTESLPDNVIWHDTVRVFSVWDGKDGGFIGYLYFDLLWRENKYRGNQSVNIQCGYLRPDGTRQHPATILMCSFPTPTPASCALLKQHQVVTLFHEMGHGIHDLLAKTRYVRFHGYHLPPDFGEMPSVMLENWCWMKDVLKGLSCHYTTVNDDYLAAWRKQHPGEPDPPKKIPEELVDRLVKHRYFNQGLYYLRILSISIFDMQIHSLRTEEQIANLDVQKLWYDILEETEGMDITECRDGFAFGTFTHLTAGYDVCYYAYLCCTAMAQDLFLTVFANDPYNKESWERYRRGILEQGGSQSDLLQMLEDCLGRAPNMNALVEGLARG</sequence>
<dbReference type="OrthoDB" id="534666at2759"/>
<keyword evidence="10" id="KW-1185">Reference proteome</keyword>
<keyword evidence="2 7" id="KW-0645">Protease</keyword>
<dbReference type="SUPFAM" id="SSF55486">
    <property type="entry name" value="Metalloproteases ('zincins'), catalytic domain"/>
    <property type="match status" value="1"/>
</dbReference>
<dbReference type="Gene3D" id="1.20.1050.40">
    <property type="entry name" value="Endopeptidase. Chain P, domain 1"/>
    <property type="match status" value="1"/>
</dbReference>
<dbReference type="AlphaFoldDB" id="A0A395H1P0"/>
<evidence type="ECO:0000259" key="8">
    <source>
        <dbReference type="Pfam" id="PF01432"/>
    </source>
</evidence>
<dbReference type="Proteomes" id="UP000249402">
    <property type="component" value="Unassembled WGS sequence"/>
</dbReference>
<dbReference type="STRING" id="1448316.A0A395H1P0"/>
<evidence type="ECO:0000313" key="9">
    <source>
        <dbReference type="EMBL" id="RAL00758.1"/>
    </source>
</evidence>
<dbReference type="CDD" id="cd06455">
    <property type="entry name" value="M3A_TOP"/>
    <property type="match status" value="1"/>
</dbReference>
<dbReference type="InterPro" id="IPR045090">
    <property type="entry name" value="Pept_M3A_M3B"/>
</dbReference>
<dbReference type="PANTHER" id="PTHR11804">
    <property type="entry name" value="PROTEASE M3 THIMET OLIGOPEPTIDASE-RELATED"/>
    <property type="match status" value="1"/>
</dbReference>
<dbReference type="RefSeq" id="XP_025575085.1">
    <property type="nucleotide sequence ID" value="XM_025716871.1"/>
</dbReference>
<keyword evidence="4 7" id="KW-0378">Hydrolase</keyword>
<dbReference type="PANTHER" id="PTHR11804:SF84">
    <property type="entry name" value="SACCHAROLYSIN"/>
    <property type="match status" value="1"/>
</dbReference>
<comment type="similarity">
    <text evidence="1 7">Belongs to the peptidase M3 family.</text>
</comment>
<evidence type="ECO:0000256" key="7">
    <source>
        <dbReference type="RuleBase" id="RU003435"/>
    </source>
</evidence>
<evidence type="ECO:0000256" key="4">
    <source>
        <dbReference type="ARBA" id="ARBA00022801"/>
    </source>
</evidence>
<evidence type="ECO:0000256" key="1">
    <source>
        <dbReference type="ARBA" id="ARBA00006040"/>
    </source>
</evidence>
<dbReference type="Gene3D" id="3.40.390.10">
    <property type="entry name" value="Collagenase (Catalytic Domain)"/>
    <property type="match status" value="1"/>
</dbReference>
<protein>
    <submittedName>
        <fullName evidence="9">Peptidase family M3</fullName>
    </submittedName>
</protein>
<dbReference type="InterPro" id="IPR024077">
    <property type="entry name" value="Neurolysin/TOP_dom2"/>
</dbReference>
<dbReference type="InterPro" id="IPR024080">
    <property type="entry name" value="Neurolysin/TOP_N"/>
</dbReference>
<evidence type="ECO:0000256" key="3">
    <source>
        <dbReference type="ARBA" id="ARBA00022723"/>
    </source>
</evidence>
<feature type="domain" description="Peptidase M3A/M3B catalytic" evidence="8">
    <location>
        <begin position="221"/>
        <end position="702"/>
    </location>
</feature>
<dbReference type="InterPro" id="IPR024079">
    <property type="entry name" value="MetalloPept_cat_dom_sf"/>
</dbReference>
<dbReference type="GO" id="GO:0005758">
    <property type="term" value="C:mitochondrial intermembrane space"/>
    <property type="evidence" value="ECO:0007669"/>
    <property type="project" value="TreeGrafter"/>
</dbReference>
<evidence type="ECO:0000256" key="6">
    <source>
        <dbReference type="ARBA" id="ARBA00023049"/>
    </source>
</evidence>
<dbReference type="GO" id="GO:0006508">
    <property type="term" value="P:proteolysis"/>
    <property type="evidence" value="ECO:0007669"/>
    <property type="project" value="UniProtKB-KW"/>
</dbReference>
<dbReference type="EMBL" id="KZ824438">
    <property type="protein sequence ID" value="RAL00758.1"/>
    <property type="molecule type" value="Genomic_DNA"/>
</dbReference>
<proteinExistence type="inferred from homology"/>
<evidence type="ECO:0000256" key="2">
    <source>
        <dbReference type="ARBA" id="ARBA00022670"/>
    </source>
</evidence>
<evidence type="ECO:0000256" key="5">
    <source>
        <dbReference type="ARBA" id="ARBA00022833"/>
    </source>
</evidence>
<dbReference type="InterPro" id="IPR001567">
    <property type="entry name" value="Pept_M3A_M3B_dom"/>
</dbReference>
<gene>
    <name evidence="9" type="ORF">BO80DRAFT_382051</name>
</gene>
<organism evidence="9 10">
    <name type="scientific">Aspergillus ibericus CBS 121593</name>
    <dbReference type="NCBI Taxonomy" id="1448316"/>
    <lineage>
        <taxon>Eukaryota</taxon>
        <taxon>Fungi</taxon>
        <taxon>Dikarya</taxon>
        <taxon>Ascomycota</taxon>
        <taxon>Pezizomycotina</taxon>
        <taxon>Eurotiomycetes</taxon>
        <taxon>Eurotiomycetidae</taxon>
        <taxon>Eurotiales</taxon>
        <taxon>Aspergillaceae</taxon>
        <taxon>Aspergillus</taxon>
        <taxon>Aspergillus subgen. Circumdati</taxon>
    </lineage>
</organism>
<accession>A0A395H1P0</accession>
<keyword evidence="6 7" id="KW-0482">Metalloprotease</keyword>
<keyword evidence="5 7" id="KW-0862">Zinc</keyword>
<dbReference type="VEuPathDB" id="FungiDB:BO80DRAFT_382051"/>
<dbReference type="GO" id="GO:0046872">
    <property type="term" value="F:metal ion binding"/>
    <property type="evidence" value="ECO:0007669"/>
    <property type="project" value="UniProtKB-UniRule"/>
</dbReference>
<evidence type="ECO:0000313" key="10">
    <source>
        <dbReference type="Proteomes" id="UP000249402"/>
    </source>
</evidence>
<dbReference type="GeneID" id="37221736"/>
<dbReference type="GO" id="GO:0006518">
    <property type="term" value="P:peptide metabolic process"/>
    <property type="evidence" value="ECO:0007669"/>
    <property type="project" value="TreeGrafter"/>
</dbReference>